<feature type="binding site" evidence="8">
    <location>
        <begin position="35"/>
        <end position="37"/>
    </location>
    <ligand>
        <name>ATP</name>
        <dbReference type="ChEBI" id="CHEBI:30616"/>
    </ligand>
</feature>
<dbReference type="PROSITE" id="PS00178">
    <property type="entry name" value="AA_TRNA_LIGASE_I"/>
    <property type="match status" value="1"/>
</dbReference>
<keyword evidence="14" id="KW-1185">Reference proteome</keyword>
<dbReference type="EMBL" id="FQZP01000006">
    <property type="protein sequence ID" value="SHI65631.1"/>
    <property type="molecule type" value="Genomic_DNA"/>
</dbReference>
<feature type="domain" description="Glutamyl/glutaminyl-tRNA synthetase class Ib catalytic" evidence="10">
    <location>
        <begin position="27"/>
        <end position="337"/>
    </location>
</feature>
<feature type="binding site" evidence="8">
    <location>
        <begin position="261"/>
        <end position="262"/>
    </location>
    <ligand>
        <name>ATP</name>
        <dbReference type="ChEBI" id="CHEBI:30616"/>
    </ligand>
</feature>
<keyword evidence="6 8" id="KW-0030">Aminoacyl-tRNA synthetase</keyword>
<comment type="catalytic activity">
    <reaction evidence="7 8">
        <text>tRNA(Gln) + L-glutamine + ATP = L-glutaminyl-tRNA(Gln) + AMP + diphosphate</text>
        <dbReference type="Rhea" id="RHEA:20121"/>
        <dbReference type="Rhea" id="RHEA-COMP:9662"/>
        <dbReference type="Rhea" id="RHEA-COMP:9681"/>
        <dbReference type="ChEBI" id="CHEBI:30616"/>
        <dbReference type="ChEBI" id="CHEBI:33019"/>
        <dbReference type="ChEBI" id="CHEBI:58359"/>
        <dbReference type="ChEBI" id="CHEBI:78442"/>
        <dbReference type="ChEBI" id="CHEBI:78521"/>
        <dbReference type="ChEBI" id="CHEBI:456215"/>
        <dbReference type="EC" id="6.1.1.18"/>
    </reaction>
</comment>
<gene>
    <name evidence="8" type="primary">glnS</name>
    <name evidence="13" type="ORF">SAMN05444373_100620</name>
</gene>
<dbReference type="Gene3D" id="2.40.240.10">
    <property type="entry name" value="Ribosomal Protein L25, Chain P"/>
    <property type="match status" value="2"/>
</dbReference>
<evidence type="ECO:0000256" key="2">
    <source>
        <dbReference type="ARBA" id="ARBA00022598"/>
    </source>
</evidence>
<dbReference type="PANTHER" id="PTHR43097">
    <property type="entry name" value="GLUTAMINE-TRNA LIGASE"/>
    <property type="match status" value="1"/>
</dbReference>
<comment type="subcellular location">
    <subcellularLocation>
        <location evidence="8">Cytoplasm</location>
    </subcellularLocation>
</comment>
<dbReference type="InterPro" id="IPR014729">
    <property type="entry name" value="Rossmann-like_a/b/a_fold"/>
</dbReference>
<evidence type="ECO:0000256" key="3">
    <source>
        <dbReference type="ARBA" id="ARBA00022741"/>
    </source>
</evidence>
<reference evidence="13 14" key="1">
    <citation type="submission" date="2016-11" db="EMBL/GenBank/DDBJ databases">
        <authorList>
            <person name="Varghese N."/>
            <person name="Submissions S."/>
        </authorList>
    </citation>
    <scope>NUCLEOTIDE SEQUENCE [LARGE SCALE GENOMIC DNA]</scope>
    <source>
        <strain evidence="13 14">DSM 19027</strain>
    </source>
</reference>
<dbReference type="FunFam" id="2.40.240.10:FF:000001">
    <property type="entry name" value="Glutamine--tRNA ligase"/>
    <property type="match status" value="1"/>
</dbReference>
<evidence type="ECO:0000256" key="7">
    <source>
        <dbReference type="ARBA" id="ARBA00048270"/>
    </source>
</evidence>
<keyword evidence="4 8" id="KW-0067">ATP-binding</keyword>
<dbReference type="PRINTS" id="PR00987">
    <property type="entry name" value="TRNASYNTHGLU"/>
</dbReference>
<keyword evidence="5 8" id="KW-0648">Protein biosynthesis</keyword>
<comment type="caution">
    <text evidence="8">Lacks conserved residue(s) required for the propagation of feature annotation.</text>
</comment>
<comment type="similarity">
    <text evidence="8 9">Belongs to the class-I aminoacyl-tRNA synthetase family.</text>
</comment>
<evidence type="ECO:0000259" key="10">
    <source>
        <dbReference type="Pfam" id="PF00749"/>
    </source>
</evidence>
<dbReference type="InterPro" id="IPR020058">
    <property type="entry name" value="Glu/Gln-tRNA-synth_Ib_cat-dom"/>
</dbReference>
<evidence type="ECO:0000313" key="14">
    <source>
        <dbReference type="Proteomes" id="UP000324781"/>
    </source>
</evidence>
<dbReference type="Pfam" id="PF00749">
    <property type="entry name" value="tRNA-synt_1c"/>
    <property type="match status" value="1"/>
</dbReference>
<dbReference type="InterPro" id="IPR000924">
    <property type="entry name" value="Glu/Gln-tRNA-synth"/>
</dbReference>
<dbReference type="InterPro" id="IPR004514">
    <property type="entry name" value="Gln-tRNA-synth"/>
</dbReference>
<keyword evidence="2 8" id="KW-0436">Ligase</keyword>
<evidence type="ECO:0000256" key="5">
    <source>
        <dbReference type="ARBA" id="ARBA00022917"/>
    </source>
</evidence>
<feature type="binding site" evidence="8">
    <location>
        <position position="67"/>
    </location>
    <ligand>
        <name>L-glutamine</name>
        <dbReference type="ChEBI" id="CHEBI:58359"/>
    </ligand>
</feature>
<feature type="short sequence motif" description="'KMSKS' region" evidence="8">
    <location>
        <begin position="268"/>
        <end position="272"/>
    </location>
</feature>
<dbReference type="OrthoDB" id="9801560at2"/>
<feature type="domain" description="Glutamyl/glutaminyl-tRNA synthetase class Ib anti-codon binding" evidence="11">
    <location>
        <begin position="340"/>
        <end position="440"/>
    </location>
</feature>
<dbReference type="NCBIfam" id="TIGR00440">
    <property type="entry name" value="glnS"/>
    <property type="match status" value="1"/>
</dbReference>
<sequence length="566" mass="65675">MEEMERRSKNFIEEIIEKDLESGRVKEIRTRFPPEPNGYLHIGHTKAMCVDFGMAEKYGGKCNLRFDDTNPTKEDVEYVDAIIEDIRWMGFDFGDRVYFGSDYSEQIYQYAVQLIKKGLAYVDDLSPEEMREYRGTLTEPGRESPYRNRSIEENLELFERMRKGEFESGEKTLRAKIDMASPNLNMRDPVIYRIKKEPHHRTGTQWCIYPMYDFAHPLQDAIEGITHSLCSIEYVDHRPLYDWFLEKLEIPNPPRQYEFARLNINYTVMSKRKLRELVEKGYVDGWDDPRMPTLRALRRRGFTPASIRNFIELNGISKTASVADWGLLEHCVREDLNKNADRVMAVLKPLKVVIENYPEDLVEEFDVENNPERPEKGTRKVPFSREIYIERDDFAIDPPPKYFRLKPGGEVRLKNAYFIKCTGYETDENGEVTLVRAVYDPASRGGESPDGRKVKGTIHWVSAKHAIDAEVRLYDKLFAVENPDDIPDGSDYKDYINPDSLIVIKGAKLEPCLKDAKPEEKFQFLRIGYFCVDNKDSKPGNLVFNRTVGLKDTWAKIASKQQAGNG</sequence>
<dbReference type="Gene3D" id="3.40.50.620">
    <property type="entry name" value="HUPs"/>
    <property type="match status" value="1"/>
</dbReference>
<dbReference type="Pfam" id="PF03950">
    <property type="entry name" value="tRNA-synt_1c_C"/>
    <property type="match status" value="1"/>
</dbReference>
<dbReference type="HAMAP" id="MF_00126">
    <property type="entry name" value="Gln_tRNA_synth"/>
    <property type="match status" value="1"/>
</dbReference>
<dbReference type="SUPFAM" id="SSF50715">
    <property type="entry name" value="Ribosomal protein L25-like"/>
    <property type="match status" value="1"/>
</dbReference>
<dbReference type="EC" id="6.1.1.18" evidence="8"/>
<dbReference type="GO" id="GO:0006424">
    <property type="term" value="P:glutamyl-tRNA aminoacylation"/>
    <property type="evidence" value="ECO:0007669"/>
    <property type="project" value="UniProtKB-UniRule"/>
</dbReference>
<dbReference type="GO" id="GO:0004819">
    <property type="term" value="F:glutamine-tRNA ligase activity"/>
    <property type="evidence" value="ECO:0007669"/>
    <property type="project" value="UniProtKB-UniRule"/>
</dbReference>
<dbReference type="InterPro" id="IPR001412">
    <property type="entry name" value="aa-tRNA-synth_I_CS"/>
</dbReference>
<dbReference type="SUPFAM" id="SSF52374">
    <property type="entry name" value="Nucleotidylyl transferase"/>
    <property type="match status" value="1"/>
</dbReference>
<dbReference type="NCBIfam" id="NF011291">
    <property type="entry name" value="PRK14703.1"/>
    <property type="match status" value="1"/>
</dbReference>
<organism evidence="13 14">
    <name type="scientific">Thermoclostridium caenicola</name>
    <dbReference type="NCBI Taxonomy" id="659425"/>
    <lineage>
        <taxon>Bacteria</taxon>
        <taxon>Bacillati</taxon>
        <taxon>Bacillota</taxon>
        <taxon>Clostridia</taxon>
        <taxon>Eubacteriales</taxon>
        <taxon>Oscillospiraceae</taxon>
        <taxon>Thermoclostridium</taxon>
    </lineage>
</organism>
<name>A0A1M6CXQ4_9FIRM</name>
<comment type="subunit">
    <text evidence="8">Monomer.</text>
</comment>
<dbReference type="InterPro" id="IPR020059">
    <property type="entry name" value="Glu/Gln-tRNA-synth_Ib_codon-bd"/>
</dbReference>
<dbReference type="FunFam" id="3.40.50.620:FF:000037">
    <property type="entry name" value="Glutamine--tRNA ligase cytoplasmic"/>
    <property type="match status" value="1"/>
</dbReference>
<evidence type="ECO:0000256" key="4">
    <source>
        <dbReference type="ARBA" id="ARBA00022840"/>
    </source>
</evidence>
<feature type="domain" description="tRNA synthetases class I (E and Q) anti-codon binding" evidence="12">
    <location>
        <begin position="457"/>
        <end position="533"/>
    </location>
</feature>
<dbReference type="GO" id="GO:0005524">
    <property type="term" value="F:ATP binding"/>
    <property type="evidence" value="ECO:0007669"/>
    <property type="project" value="UniProtKB-UniRule"/>
</dbReference>
<feature type="binding site" evidence="8">
    <location>
        <begin position="269"/>
        <end position="271"/>
    </location>
    <ligand>
        <name>ATP</name>
        <dbReference type="ChEBI" id="CHEBI:30616"/>
    </ligand>
</feature>
<feature type="binding site" evidence="8">
    <location>
        <position position="212"/>
    </location>
    <ligand>
        <name>L-glutamine</name>
        <dbReference type="ChEBI" id="CHEBI:58359"/>
    </ligand>
</feature>
<keyword evidence="3 8" id="KW-0547">Nucleotide-binding</keyword>
<evidence type="ECO:0000256" key="6">
    <source>
        <dbReference type="ARBA" id="ARBA00023146"/>
    </source>
</evidence>
<dbReference type="InterPro" id="IPR022861">
    <property type="entry name" value="Gln_tRNA_ligase_bac"/>
</dbReference>
<dbReference type="Pfam" id="PF20974">
    <property type="entry name" value="tRNA-synt_1c_C2"/>
    <property type="match status" value="1"/>
</dbReference>
<evidence type="ECO:0000313" key="13">
    <source>
        <dbReference type="EMBL" id="SHI65631.1"/>
    </source>
</evidence>
<evidence type="ECO:0000259" key="12">
    <source>
        <dbReference type="Pfam" id="PF20974"/>
    </source>
</evidence>
<feature type="short sequence motif" description="'HIGH' region" evidence="8">
    <location>
        <begin position="34"/>
        <end position="44"/>
    </location>
</feature>
<dbReference type="InterPro" id="IPR020056">
    <property type="entry name" value="Rbsml_bL25/Gln-tRNA_synth_N"/>
</dbReference>
<evidence type="ECO:0000256" key="1">
    <source>
        <dbReference type="ARBA" id="ARBA00022490"/>
    </source>
</evidence>
<protein>
    <recommendedName>
        <fullName evidence="8">Glutamine--tRNA ligase</fullName>
        <ecNumber evidence="8">6.1.1.18</ecNumber>
    </recommendedName>
    <alternativeName>
        <fullName evidence="8">Glutaminyl-tRNA synthetase</fullName>
        <shortName evidence="8">GlnRS</shortName>
    </alternativeName>
</protein>
<dbReference type="RefSeq" id="WP_149677894.1">
    <property type="nucleotide sequence ID" value="NZ_FQZP01000006.1"/>
</dbReference>
<evidence type="ECO:0000256" key="8">
    <source>
        <dbReference type="HAMAP-Rule" id="MF_00126"/>
    </source>
</evidence>
<dbReference type="CDD" id="cd00807">
    <property type="entry name" value="GlnRS_core"/>
    <property type="match status" value="1"/>
</dbReference>
<accession>A0A1M6CXQ4</accession>
<proteinExistence type="inferred from homology"/>
<dbReference type="Proteomes" id="UP000324781">
    <property type="component" value="Unassembled WGS sequence"/>
</dbReference>
<dbReference type="PANTHER" id="PTHR43097:SF5">
    <property type="entry name" value="GLUTAMATE--TRNA LIGASE"/>
    <property type="match status" value="1"/>
</dbReference>
<evidence type="ECO:0000259" key="11">
    <source>
        <dbReference type="Pfam" id="PF03950"/>
    </source>
</evidence>
<keyword evidence="1 8" id="KW-0963">Cytoplasm</keyword>
<dbReference type="GO" id="GO:0005829">
    <property type="term" value="C:cytosol"/>
    <property type="evidence" value="ECO:0007669"/>
    <property type="project" value="TreeGrafter"/>
</dbReference>
<dbReference type="InterPro" id="IPR011035">
    <property type="entry name" value="Ribosomal_bL25/Gln-tRNA_synth"/>
</dbReference>
<evidence type="ECO:0000256" key="9">
    <source>
        <dbReference type="RuleBase" id="RU363037"/>
    </source>
</evidence>
<dbReference type="GO" id="GO:0006425">
    <property type="term" value="P:glutaminyl-tRNA aminoacylation"/>
    <property type="evidence" value="ECO:0007669"/>
    <property type="project" value="UniProtKB-UniRule"/>
</dbReference>
<dbReference type="InterPro" id="IPR050132">
    <property type="entry name" value="Gln/Glu-tRNA_Ligase"/>
</dbReference>
<dbReference type="InterPro" id="IPR049437">
    <property type="entry name" value="tRNA-synt_1c_C2"/>
</dbReference>
<dbReference type="AlphaFoldDB" id="A0A1M6CXQ4"/>